<evidence type="ECO:0000313" key="3">
    <source>
        <dbReference type="EMBL" id="KUH39500.1"/>
    </source>
</evidence>
<gene>
    <name evidence="3" type="ORF">ATE80_07055</name>
</gene>
<dbReference type="AlphaFoldDB" id="A0A117IWW0"/>
<accession>A0A117IWW0</accession>
<dbReference type="RefSeq" id="WP_058941265.1">
    <property type="nucleotide sequence ID" value="NZ_LNSV01000011.1"/>
</dbReference>
<reference evidence="3 4" key="1">
    <citation type="submission" date="2015-11" db="EMBL/GenBank/DDBJ databases">
        <title>Genome-wide analysis reveals the secondary metabolome in Streptomyces kanasensis ZX01.</title>
        <authorList>
            <person name="Zhang G."/>
            <person name="Han L."/>
            <person name="Feng J."/>
            <person name="Zhang X."/>
        </authorList>
    </citation>
    <scope>NUCLEOTIDE SEQUENCE [LARGE SCALE GENOMIC DNA]</scope>
    <source>
        <strain evidence="3 4">ZX01</strain>
    </source>
</reference>
<comment type="caution">
    <text evidence="3">The sequence shown here is derived from an EMBL/GenBank/DDBJ whole genome shotgun (WGS) entry which is preliminary data.</text>
</comment>
<dbReference type="Proteomes" id="UP000054011">
    <property type="component" value="Unassembled WGS sequence"/>
</dbReference>
<evidence type="ECO:0000313" key="4">
    <source>
        <dbReference type="Proteomes" id="UP000054011"/>
    </source>
</evidence>
<dbReference type="STRING" id="936756.ATE80_07055"/>
<protein>
    <recommendedName>
        <fullName evidence="5">PBS lyase</fullName>
    </recommendedName>
</protein>
<dbReference type="EMBL" id="LNSV01000011">
    <property type="protein sequence ID" value="KUH39500.1"/>
    <property type="molecule type" value="Genomic_DNA"/>
</dbReference>
<feature type="domain" description="DUF7824" evidence="1">
    <location>
        <begin position="527"/>
        <end position="584"/>
    </location>
</feature>
<proteinExistence type="predicted"/>
<evidence type="ECO:0008006" key="5">
    <source>
        <dbReference type="Google" id="ProtNLM"/>
    </source>
</evidence>
<evidence type="ECO:0000259" key="2">
    <source>
        <dbReference type="Pfam" id="PF25149"/>
    </source>
</evidence>
<dbReference type="InterPro" id="IPR056727">
    <property type="entry name" value="DUF7825"/>
</dbReference>
<dbReference type="Pfam" id="PF25149">
    <property type="entry name" value="DUF7825"/>
    <property type="match status" value="1"/>
</dbReference>
<evidence type="ECO:0000259" key="1">
    <source>
        <dbReference type="Pfam" id="PF25148"/>
    </source>
</evidence>
<dbReference type="OrthoDB" id="3245799at2"/>
<sequence length="883" mass="93713">MTELLDVVRQGRFRDVPGLVRELAPADRAAAQSGLKALRAEVRDWGWDRWDEGCAVQRALLVAGAACHGDAAAAGAWIAARDLRRWVPVPYEQVLEAVADRDPAWLGDVAHRLAGRSATARDDYPLIRELVRRAGCAVPKTDGYVYGWVDSLSRRGARPDLASDPQAPDLVPRLFETAEAAEGLVWRKDWTEALVALPAAGTVTRPVLVDGCVSRLLRGGRQGDVRFFLGLLSALELTADEERAHTADWAALAADAPSTVAGYALEVLSRLAASGHLPVRQAAEAAASVLFRTEKKLVRAQLSLLDRILRDDPGAAGELLPVVAELFGHEDTDVQERAVKLVGRHLGAVDADVRGALAGTAVELLSPVHRDLAAQVFGGLPAPAGTDGPYEELLPPAPERQRVAPAAGTLPELVGHLAVALRPGEPDPIDDERVLDGLVRHAHADPDSLREAVTALLPGVWWRDETRLGPQRLDGLHLVLAALLGRVDPGDLRRALRREAAPEACVHDRLAHVRLARTREVALRVRTEPLPFLLATPTWHTGSVDAAELVARLAEYRRLDVRPAECDLAQALLRVERRGPGTAAAAEAAAALGTPAGERLAAALLEGRSGYGPGTRVVVEVARPARARDVNRPPVVGAAVTTPEPPGMRQWFPPGLRALARPFAGTDDGCHCWGTVSGHLLTVLPEDRETLAAWLLPQVTRAVDDEGRDGARFLPALAEAGGEAGPSLHLALACGLGARHSEDRLAAVDALLVLATRGELDAGRLGRDLAELVRLGTVKVNRLADAVRTAAATGAYATVWTVLAAALAPLLTGGEPPRGLGEVLAVAADCAERCGDARHLPGGPPEGLAGTAARRGSSRLVVQARRLAGALEIPERRPARRST</sequence>
<dbReference type="InterPro" id="IPR056726">
    <property type="entry name" value="DUF7824"/>
</dbReference>
<name>A0A117IWW0_9ACTN</name>
<keyword evidence="4" id="KW-1185">Reference proteome</keyword>
<organism evidence="3 4">
    <name type="scientific">Streptomyces kanasensis</name>
    <dbReference type="NCBI Taxonomy" id="936756"/>
    <lineage>
        <taxon>Bacteria</taxon>
        <taxon>Bacillati</taxon>
        <taxon>Actinomycetota</taxon>
        <taxon>Actinomycetes</taxon>
        <taxon>Kitasatosporales</taxon>
        <taxon>Streptomycetaceae</taxon>
        <taxon>Streptomyces</taxon>
    </lineage>
</organism>
<dbReference type="Pfam" id="PF25148">
    <property type="entry name" value="DUF7824"/>
    <property type="match status" value="1"/>
</dbReference>
<feature type="domain" description="DUF7825" evidence="2">
    <location>
        <begin position="679"/>
        <end position="789"/>
    </location>
</feature>